<gene>
    <name evidence="9" type="ORF">HCR76_05215</name>
</gene>
<dbReference type="Gene3D" id="1.10.3720.10">
    <property type="entry name" value="MetI-like"/>
    <property type="match status" value="1"/>
</dbReference>
<evidence type="ECO:0000256" key="7">
    <source>
        <dbReference type="RuleBase" id="RU363032"/>
    </source>
</evidence>
<comment type="similarity">
    <text evidence="7">Belongs to the binding-protein-dependent transport system permease family.</text>
</comment>
<dbReference type="PANTHER" id="PTHR43744">
    <property type="entry name" value="ABC TRANSPORTER PERMEASE PROTEIN MG189-RELATED-RELATED"/>
    <property type="match status" value="1"/>
</dbReference>
<evidence type="ECO:0000256" key="1">
    <source>
        <dbReference type="ARBA" id="ARBA00004651"/>
    </source>
</evidence>
<feature type="domain" description="ABC transmembrane type-1" evidence="8">
    <location>
        <begin position="94"/>
        <end position="286"/>
    </location>
</feature>
<comment type="subcellular location">
    <subcellularLocation>
        <location evidence="1 7">Cell membrane</location>
        <topology evidence="1 7">Multi-pass membrane protein</topology>
    </subcellularLocation>
</comment>
<feature type="transmembrane region" description="Helical" evidence="7">
    <location>
        <begin position="165"/>
        <end position="185"/>
    </location>
</feature>
<dbReference type="PROSITE" id="PS50928">
    <property type="entry name" value="ABC_TM1"/>
    <property type="match status" value="1"/>
</dbReference>
<dbReference type="PANTHER" id="PTHR43744:SF4">
    <property type="entry name" value="OSMOPROTECTIVE COMPOUNDS UPTAKE PERMEASE PROTEIN GGTD"/>
    <property type="match status" value="1"/>
</dbReference>
<dbReference type="InterPro" id="IPR035906">
    <property type="entry name" value="MetI-like_sf"/>
</dbReference>
<feature type="transmembrane region" description="Helical" evidence="7">
    <location>
        <begin position="97"/>
        <end position="120"/>
    </location>
</feature>
<dbReference type="SUPFAM" id="SSF161098">
    <property type="entry name" value="MetI-like"/>
    <property type="match status" value="1"/>
</dbReference>
<sequence length="301" mass="32688">MSFRTSTATAEMVNARKNPEGARHFHWTWNWLIHVVVVVFIVSWFVPILALLVSSLRTQDDTATSGWWMAFIEPLFTIYNYELALDGAGVVGSLTTSLAIAVPTTILTTVLSTIGAYALTRMSFRGRAALSLLLVSLLVTPPQITLVPLLKVYNEIGLSGTVPGIWVYQVGFTVPFGIFLIRGFISSIPNELFESASVDGASPLRMFRSIAIPLSMPVMASLAIMQFLWSWNDLLVPLIFLGGSQLPNPITVELAGMAQQISQGQGTLLATTFLSVAVPLILVISLQRYFVRGVLGGAVKG</sequence>
<feature type="transmembrane region" description="Helical" evidence="7">
    <location>
        <begin position="65"/>
        <end position="85"/>
    </location>
</feature>
<feature type="transmembrane region" description="Helical" evidence="7">
    <location>
        <begin position="268"/>
        <end position="290"/>
    </location>
</feature>
<feature type="transmembrane region" description="Helical" evidence="7">
    <location>
        <begin position="31"/>
        <end position="53"/>
    </location>
</feature>
<dbReference type="InterPro" id="IPR000515">
    <property type="entry name" value="MetI-like"/>
</dbReference>
<dbReference type="Pfam" id="PF00528">
    <property type="entry name" value="BPD_transp_1"/>
    <property type="match status" value="1"/>
</dbReference>
<keyword evidence="2 7" id="KW-0813">Transport</keyword>
<dbReference type="Proteomes" id="UP000662814">
    <property type="component" value="Chromosome"/>
</dbReference>
<keyword evidence="6 7" id="KW-0472">Membrane</keyword>
<dbReference type="CDD" id="cd06261">
    <property type="entry name" value="TM_PBP2"/>
    <property type="match status" value="1"/>
</dbReference>
<accession>A0ABX6YKY4</accession>
<proteinExistence type="inferred from homology"/>
<evidence type="ECO:0000256" key="2">
    <source>
        <dbReference type="ARBA" id="ARBA00022448"/>
    </source>
</evidence>
<evidence type="ECO:0000256" key="6">
    <source>
        <dbReference type="ARBA" id="ARBA00023136"/>
    </source>
</evidence>
<feature type="transmembrane region" description="Helical" evidence="7">
    <location>
        <begin position="206"/>
        <end position="229"/>
    </location>
</feature>
<evidence type="ECO:0000313" key="9">
    <source>
        <dbReference type="EMBL" id="QPZ39461.1"/>
    </source>
</evidence>
<evidence type="ECO:0000256" key="4">
    <source>
        <dbReference type="ARBA" id="ARBA00022692"/>
    </source>
</evidence>
<evidence type="ECO:0000256" key="5">
    <source>
        <dbReference type="ARBA" id="ARBA00022989"/>
    </source>
</evidence>
<evidence type="ECO:0000256" key="3">
    <source>
        <dbReference type="ARBA" id="ARBA00022475"/>
    </source>
</evidence>
<reference evidence="9 10" key="1">
    <citation type="submission" date="2020-12" db="EMBL/GenBank/DDBJ databases">
        <title>Microbacterium sp. HY060.</title>
        <authorList>
            <person name="Zhou J."/>
        </authorList>
    </citation>
    <scope>NUCLEOTIDE SEQUENCE [LARGE SCALE GENOMIC DNA]</scope>
    <source>
        <strain evidence="9 10">HY60</strain>
    </source>
</reference>
<protein>
    <submittedName>
        <fullName evidence="9">Carbohydrate ABC transporter permease</fullName>
    </submittedName>
</protein>
<keyword evidence="10" id="KW-1185">Reference proteome</keyword>
<evidence type="ECO:0000313" key="10">
    <source>
        <dbReference type="Proteomes" id="UP000662814"/>
    </source>
</evidence>
<dbReference type="RefSeq" id="WP_166988870.1">
    <property type="nucleotide sequence ID" value="NZ_CP061169.1"/>
</dbReference>
<keyword evidence="5 7" id="KW-1133">Transmembrane helix</keyword>
<keyword evidence="4 7" id="KW-0812">Transmembrane</keyword>
<name>A0ABX6YKY4_9MICO</name>
<dbReference type="EMBL" id="CP061169">
    <property type="protein sequence ID" value="QPZ39461.1"/>
    <property type="molecule type" value="Genomic_DNA"/>
</dbReference>
<keyword evidence="3" id="KW-1003">Cell membrane</keyword>
<organism evidence="9 10">
    <name type="scientific">Paramicrobacterium chengjingii</name>
    <dbReference type="NCBI Taxonomy" id="2769067"/>
    <lineage>
        <taxon>Bacteria</taxon>
        <taxon>Bacillati</taxon>
        <taxon>Actinomycetota</taxon>
        <taxon>Actinomycetes</taxon>
        <taxon>Micrococcales</taxon>
        <taxon>Microbacteriaceae</taxon>
        <taxon>Paramicrobacterium</taxon>
    </lineage>
</organism>
<feature type="transmembrane region" description="Helical" evidence="7">
    <location>
        <begin position="132"/>
        <end position="153"/>
    </location>
</feature>
<evidence type="ECO:0000259" key="8">
    <source>
        <dbReference type="PROSITE" id="PS50928"/>
    </source>
</evidence>